<keyword evidence="1" id="KW-0472">Membrane</keyword>
<keyword evidence="1" id="KW-0812">Transmembrane</keyword>
<comment type="caution">
    <text evidence="2">The sequence shown here is derived from an EMBL/GenBank/DDBJ whole genome shotgun (WGS) entry which is preliminary data.</text>
</comment>
<keyword evidence="1" id="KW-1133">Transmembrane helix</keyword>
<dbReference type="Proteomes" id="UP000777438">
    <property type="component" value="Unassembled WGS sequence"/>
</dbReference>
<proteinExistence type="predicted"/>
<reference evidence="2 3" key="1">
    <citation type="journal article" date="2021" name="Nat. Commun.">
        <title>Genetic determinants of endophytism in the Arabidopsis root mycobiome.</title>
        <authorList>
            <person name="Mesny F."/>
            <person name="Miyauchi S."/>
            <person name="Thiergart T."/>
            <person name="Pickel B."/>
            <person name="Atanasova L."/>
            <person name="Karlsson M."/>
            <person name="Huettel B."/>
            <person name="Barry K.W."/>
            <person name="Haridas S."/>
            <person name="Chen C."/>
            <person name="Bauer D."/>
            <person name="Andreopoulos W."/>
            <person name="Pangilinan J."/>
            <person name="LaButti K."/>
            <person name="Riley R."/>
            <person name="Lipzen A."/>
            <person name="Clum A."/>
            <person name="Drula E."/>
            <person name="Henrissat B."/>
            <person name="Kohler A."/>
            <person name="Grigoriev I.V."/>
            <person name="Martin F.M."/>
            <person name="Hacquard S."/>
        </authorList>
    </citation>
    <scope>NUCLEOTIDE SEQUENCE [LARGE SCALE GENOMIC DNA]</scope>
    <source>
        <strain evidence="2 3">MPI-CAGE-CH-0241</strain>
    </source>
</reference>
<evidence type="ECO:0000256" key="1">
    <source>
        <dbReference type="SAM" id="Phobius"/>
    </source>
</evidence>
<dbReference type="AlphaFoldDB" id="A0A9P9AUK6"/>
<dbReference type="EMBL" id="JAGPYM010000004">
    <property type="protein sequence ID" value="KAH6895809.1"/>
    <property type="molecule type" value="Genomic_DNA"/>
</dbReference>
<keyword evidence="3" id="KW-1185">Reference proteome</keyword>
<name>A0A9P9AUK6_9HYPO</name>
<evidence type="ECO:0000313" key="2">
    <source>
        <dbReference type="EMBL" id="KAH6895809.1"/>
    </source>
</evidence>
<protein>
    <submittedName>
        <fullName evidence="2">Uncharacterized protein</fullName>
    </submittedName>
</protein>
<accession>A0A9P9AUK6</accession>
<sequence length="84" mass="9035">MRFVGWLCVNTASNSIVVTKTAIIVFLHCALGPVSQLTIILAAHPMIIMYSKLRTIFAPTFAFSSVCGLPGVWSLAPPVPTCSR</sequence>
<organism evidence="2 3">
    <name type="scientific">Thelonectria olida</name>
    <dbReference type="NCBI Taxonomy" id="1576542"/>
    <lineage>
        <taxon>Eukaryota</taxon>
        <taxon>Fungi</taxon>
        <taxon>Dikarya</taxon>
        <taxon>Ascomycota</taxon>
        <taxon>Pezizomycotina</taxon>
        <taxon>Sordariomycetes</taxon>
        <taxon>Hypocreomycetidae</taxon>
        <taxon>Hypocreales</taxon>
        <taxon>Nectriaceae</taxon>
        <taxon>Thelonectria</taxon>
    </lineage>
</organism>
<gene>
    <name evidence="2" type="ORF">B0T10DRAFT_226494</name>
</gene>
<feature type="transmembrane region" description="Helical" evidence="1">
    <location>
        <begin position="55"/>
        <end position="76"/>
    </location>
</feature>
<feature type="transmembrane region" description="Helical" evidence="1">
    <location>
        <begin position="22"/>
        <end position="43"/>
    </location>
</feature>
<evidence type="ECO:0000313" key="3">
    <source>
        <dbReference type="Proteomes" id="UP000777438"/>
    </source>
</evidence>